<dbReference type="Proteomes" id="UP000295741">
    <property type="component" value="Unassembled WGS sequence"/>
</dbReference>
<keyword evidence="3" id="KW-1185">Reference proteome</keyword>
<evidence type="ECO:0000313" key="3">
    <source>
        <dbReference type="Proteomes" id="UP000295741"/>
    </source>
</evidence>
<protein>
    <recommendedName>
        <fullName evidence="4">TonB-dependent receptor-like protein</fullName>
    </recommendedName>
</protein>
<sequence length="799" mass="90283">MKRIGFLMILLMVLLGDEKVHAQFVDSIMDSHANLFPKEKMHIHFDKQVYNKDETIWYKLYLLVDNSLSGLSKNVYVDWYDTDGKMLRQTVSPIFQSTAKGSFDLPVDYSGAFVRVKAYTRWMLNDDTSFIYQKDILINNGKPSAKKQAVSRTRLELFPEGGALVEGLDEKIAFKSTNQSGIPVRIKGVLMNDKNKVLDTLKILHDGMGSFMLRPVAGEKYRVEWTDENGAKGSTAISNIQQQGVALSIQGTNDKALIQVQRTENVTDNYKQLFLLVHMNERPIYKVQLKMPEKLVLNTAVPIDELQTGILQFSLFTSDWIPLEERILFVNNRMHEFNARVNPGIINLNKRGKNIVEVFVSDTAVTNMSVSITDAELSGTEQYNIFSDFLLSNQLRGYIHNPAYYMKSDADSITRRLDLVMMTNGWRRFDWNKIKAAVEPKLQFPPETDFMKLQGKVYGIGTGGGSNPQLNLILANKDSSKNMYFVPVNRDGSFEERDVFFFDTAKVYYNLNADTKNAGRVTEVQLNNGLLKKQPGSTIRMDQQPYLQNWSDSLALVRMNMFLAEEEKLRKSMASATLQEVVVQAKIKNPMQELDEKYASGLFSAGDAYSFDLTADKALGAFNVLTYLQGKVAGLQISGSGSQMSLSWRGGTPSLYLNEMISNVDMVQSIPITDIAYIKVMRPPFFGSGGGGADGAIAIYTKKGSDARKNDPGKKGMETTILAGYSRFREFYSPSYEKDGSYDADTRSTLYWNPYIITNKKTPRFRIEFYNNDFSKKLLLVLEGINADGKMTRTVKYLE</sequence>
<dbReference type="Gene3D" id="2.60.40.1930">
    <property type="match status" value="1"/>
</dbReference>
<evidence type="ECO:0008006" key="4">
    <source>
        <dbReference type="Google" id="ProtNLM"/>
    </source>
</evidence>
<dbReference type="AlphaFoldDB" id="A0A4R6IWS8"/>
<feature type="signal peptide" evidence="1">
    <location>
        <begin position="1"/>
        <end position="22"/>
    </location>
</feature>
<evidence type="ECO:0000313" key="2">
    <source>
        <dbReference type="EMBL" id="TDO27173.1"/>
    </source>
</evidence>
<proteinExistence type="predicted"/>
<comment type="caution">
    <text evidence="2">The sequence shown here is derived from an EMBL/GenBank/DDBJ whole genome shotgun (WGS) entry which is preliminary data.</text>
</comment>
<organism evidence="2 3">
    <name type="scientific">Sediminibacterium goheungense</name>
    <dbReference type="NCBI Taxonomy" id="1086393"/>
    <lineage>
        <taxon>Bacteria</taxon>
        <taxon>Pseudomonadati</taxon>
        <taxon>Bacteroidota</taxon>
        <taxon>Chitinophagia</taxon>
        <taxon>Chitinophagales</taxon>
        <taxon>Chitinophagaceae</taxon>
        <taxon>Sediminibacterium</taxon>
    </lineage>
</organism>
<evidence type="ECO:0000256" key="1">
    <source>
        <dbReference type="SAM" id="SignalP"/>
    </source>
</evidence>
<gene>
    <name evidence="2" type="ORF">BC659_2492</name>
</gene>
<dbReference type="OrthoDB" id="679547at2"/>
<dbReference type="RefSeq" id="WP_133475035.1">
    <property type="nucleotide sequence ID" value="NZ_SNWP01000011.1"/>
</dbReference>
<feature type="chain" id="PRO_5020357276" description="TonB-dependent receptor-like protein" evidence="1">
    <location>
        <begin position="23"/>
        <end position="799"/>
    </location>
</feature>
<keyword evidence="1" id="KW-0732">Signal</keyword>
<reference evidence="2 3" key="1">
    <citation type="submission" date="2019-03" db="EMBL/GenBank/DDBJ databases">
        <title>Genomic Encyclopedia of Archaeal and Bacterial Type Strains, Phase II (KMG-II): from individual species to whole genera.</title>
        <authorList>
            <person name="Goeker M."/>
        </authorList>
    </citation>
    <scope>NUCLEOTIDE SEQUENCE [LARGE SCALE GENOMIC DNA]</scope>
    <source>
        <strain evidence="2 3">DSM 28323</strain>
    </source>
</reference>
<accession>A0A4R6IWS8</accession>
<dbReference type="SUPFAM" id="SSF56935">
    <property type="entry name" value="Porins"/>
    <property type="match status" value="1"/>
</dbReference>
<dbReference type="EMBL" id="SNWP01000011">
    <property type="protein sequence ID" value="TDO27173.1"/>
    <property type="molecule type" value="Genomic_DNA"/>
</dbReference>
<name>A0A4R6IWS8_9BACT</name>